<dbReference type="EMBL" id="JBHMFI010000001">
    <property type="protein sequence ID" value="MFB9073660.1"/>
    <property type="molecule type" value="Genomic_DNA"/>
</dbReference>
<evidence type="ECO:0000313" key="1">
    <source>
        <dbReference type="EMBL" id="MFB9073660.1"/>
    </source>
</evidence>
<keyword evidence="2" id="KW-1185">Reference proteome</keyword>
<protein>
    <recommendedName>
        <fullName evidence="3">Secreted protein</fullName>
    </recommendedName>
</protein>
<name>A0ABV5G403_9MICC</name>
<evidence type="ECO:0000313" key="2">
    <source>
        <dbReference type="Proteomes" id="UP001589575"/>
    </source>
</evidence>
<sequence>MWQAICWTTSRRRPWPCHCCWVLSRQLVSGSLATSHWPSRLSGCYSSPLRQRTSAASCGWLWSSSAWHGVWGTPSVSCWTAENKTG</sequence>
<organism evidence="1 2">
    <name type="scientific">Citricoccus parietis</name>
    <dbReference type="NCBI Taxonomy" id="592307"/>
    <lineage>
        <taxon>Bacteria</taxon>
        <taxon>Bacillati</taxon>
        <taxon>Actinomycetota</taxon>
        <taxon>Actinomycetes</taxon>
        <taxon>Micrococcales</taxon>
        <taxon>Micrococcaceae</taxon>
        <taxon>Citricoccus</taxon>
    </lineage>
</organism>
<reference evidence="1 2" key="1">
    <citation type="submission" date="2024-09" db="EMBL/GenBank/DDBJ databases">
        <authorList>
            <person name="Sun Q."/>
            <person name="Mori K."/>
        </authorList>
    </citation>
    <scope>NUCLEOTIDE SEQUENCE [LARGE SCALE GENOMIC DNA]</scope>
    <source>
        <strain evidence="1 2">CCM 7609</strain>
    </source>
</reference>
<accession>A0ABV5G403</accession>
<gene>
    <name evidence="1" type="ORF">ACFFX0_21640</name>
</gene>
<evidence type="ECO:0008006" key="3">
    <source>
        <dbReference type="Google" id="ProtNLM"/>
    </source>
</evidence>
<comment type="caution">
    <text evidence="1">The sequence shown here is derived from an EMBL/GenBank/DDBJ whole genome shotgun (WGS) entry which is preliminary data.</text>
</comment>
<proteinExistence type="predicted"/>
<dbReference type="Proteomes" id="UP001589575">
    <property type="component" value="Unassembled WGS sequence"/>
</dbReference>